<keyword evidence="3" id="KW-1133">Transmembrane helix</keyword>
<evidence type="ECO:0008006" key="6">
    <source>
        <dbReference type="Google" id="ProtNLM"/>
    </source>
</evidence>
<dbReference type="PROSITE" id="PS51257">
    <property type="entry name" value="PROKAR_LIPOPROTEIN"/>
    <property type="match status" value="1"/>
</dbReference>
<dbReference type="InterPro" id="IPR005064">
    <property type="entry name" value="BUG"/>
</dbReference>
<evidence type="ECO:0000256" key="1">
    <source>
        <dbReference type="ARBA" id="ARBA00006987"/>
    </source>
</evidence>
<feature type="transmembrane region" description="Helical" evidence="3">
    <location>
        <begin position="6"/>
        <end position="24"/>
    </location>
</feature>
<organism evidence="4 5">
    <name type="scientific">Uabimicrobium amorphum</name>
    <dbReference type="NCBI Taxonomy" id="2596890"/>
    <lineage>
        <taxon>Bacteria</taxon>
        <taxon>Pseudomonadati</taxon>
        <taxon>Planctomycetota</taxon>
        <taxon>Candidatus Uabimicrobiia</taxon>
        <taxon>Candidatus Uabimicrobiales</taxon>
        <taxon>Candidatus Uabimicrobiaceae</taxon>
        <taxon>Candidatus Uabimicrobium</taxon>
    </lineage>
</organism>
<dbReference type="AlphaFoldDB" id="A0A5S9IW37"/>
<keyword evidence="2" id="KW-0175">Coiled coil</keyword>
<evidence type="ECO:0000256" key="2">
    <source>
        <dbReference type="SAM" id="Coils"/>
    </source>
</evidence>
<dbReference type="Proteomes" id="UP000326354">
    <property type="component" value="Chromosome"/>
</dbReference>
<protein>
    <recommendedName>
        <fullName evidence="6">Transporter</fullName>
    </recommendedName>
</protein>
<dbReference type="Gene3D" id="3.40.190.10">
    <property type="entry name" value="Periplasmic binding protein-like II"/>
    <property type="match status" value="1"/>
</dbReference>
<reference evidence="4 5" key="1">
    <citation type="submission" date="2019-08" db="EMBL/GenBank/DDBJ databases">
        <title>Complete genome sequence of Candidatus Uab amorphum.</title>
        <authorList>
            <person name="Shiratori T."/>
            <person name="Suzuki S."/>
            <person name="Kakizawa Y."/>
            <person name="Ishida K."/>
        </authorList>
    </citation>
    <scope>NUCLEOTIDE SEQUENCE [LARGE SCALE GENOMIC DNA]</scope>
    <source>
        <strain evidence="4 5">SRT547</strain>
    </source>
</reference>
<dbReference type="PANTHER" id="PTHR42928:SF3">
    <property type="entry name" value="UPF0065 PROTEIN YFLP"/>
    <property type="match status" value="1"/>
</dbReference>
<dbReference type="PIRSF" id="PIRSF017082">
    <property type="entry name" value="YflP"/>
    <property type="match status" value="1"/>
</dbReference>
<keyword evidence="3" id="KW-0472">Membrane</keyword>
<gene>
    <name evidence="4" type="ORF">UABAM_06037</name>
</gene>
<dbReference type="InterPro" id="IPR042100">
    <property type="entry name" value="Bug_dom1"/>
</dbReference>
<keyword evidence="3" id="KW-0812">Transmembrane</keyword>
<keyword evidence="5" id="KW-1185">Reference proteome</keyword>
<sequence>MKTYDYFAMPFLIILTAACFFLSIRKSPQNLHSDSIQQIHFLVPGGVGGGWDTTARTVGEVLRKAKLVPQISYENLSGGGGGKAIAHVIETAKHQQQTLMVNSTPIVIRSLQKVFPQSFRDLTPIASIIGDYSCLVVTKDSKYNNWSQIVAEYRQKPSKISIAGGSVKGGMDHLVAAMICEACEIELSDLVYIPYDAGGKALAGLISGETQLLSTGLGEAMELAKAGQLKIIAVTAPNRVKAISDIPTFRELGYDVVFANWRGFFAPPGIHEKQRKLYDKLFRKMYDEVLWKEARKKNGWSEIYYANDEFTQFLQRQEQQLQKLMTKLGFIKETQK</sequence>
<dbReference type="Pfam" id="PF03401">
    <property type="entry name" value="TctC"/>
    <property type="match status" value="1"/>
</dbReference>
<accession>A0A5S9IW37</accession>
<dbReference type="PANTHER" id="PTHR42928">
    <property type="entry name" value="TRICARBOXYLATE-BINDING PROTEIN"/>
    <property type="match status" value="1"/>
</dbReference>
<evidence type="ECO:0000313" key="4">
    <source>
        <dbReference type="EMBL" id="BBM87625.1"/>
    </source>
</evidence>
<name>A0A5S9IW37_UABAM</name>
<dbReference type="Gene3D" id="3.40.190.150">
    <property type="entry name" value="Bordetella uptake gene, domain 1"/>
    <property type="match status" value="1"/>
</dbReference>
<dbReference type="EMBL" id="AP019860">
    <property type="protein sequence ID" value="BBM87625.1"/>
    <property type="molecule type" value="Genomic_DNA"/>
</dbReference>
<evidence type="ECO:0000313" key="5">
    <source>
        <dbReference type="Proteomes" id="UP000326354"/>
    </source>
</evidence>
<comment type="similarity">
    <text evidence="1">Belongs to the UPF0065 (bug) family.</text>
</comment>
<evidence type="ECO:0000256" key="3">
    <source>
        <dbReference type="SAM" id="Phobius"/>
    </source>
</evidence>
<dbReference type="KEGG" id="uam:UABAM_06037"/>
<dbReference type="RefSeq" id="WP_229759327.1">
    <property type="nucleotide sequence ID" value="NZ_AP019860.1"/>
</dbReference>
<feature type="coiled-coil region" evidence="2">
    <location>
        <begin position="307"/>
        <end position="334"/>
    </location>
</feature>
<dbReference type="CDD" id="cd07012">
    <property type="entry name" value="PBP2_Bug_TTT"/>
    <property type="match status" value="1"/>
</dbReference>
<proteinExistence type="inferred from homology"/>